<dbReference type="EMBL" id="AE013598">
    <property type="protein sequence ID" value="AAW73616.1"/>
    <property type="molecule type" value="Genomic_DNA"/>
</dbReference>
<organism evidence="1 2">
    <name type="scientific">Xanthomonas oryzae pv. oryzae (strain KACC10331 / KXO85)</name>
    <dbReference type="NCBI Taxonomy" id="291331"/>
    <lineage>
        <taxon>Bacteria</taxon>
        <taxon>Pseudomonadati</taxon>
        <taxon>Pseudomonadota</taxon>
        <taxon>Gammaproteobacteria</taxon>
        <taxon>Lysobacterales</taxon>
        <taxon>Lysobacteraceae</taxon>
        <taxon>Xanthomonas</taxon>
    </lineage>
</organism>
<evidence type="ECO:0000313" key="1">
    <source>
        <dbReference type="EMBL" id="AAW73616.1"/>
    </source>
</evidence>
<accession>Q5H604</accession>
<reference evidence="1 2" key="1">
    <citation type="journal article" date="2005" name="Nucleic Acids Res.">
        <title>The genome sequence of Xanthomonas oryzae pathovar oryzae KACC10331, the bacterial blight pathogen of rice.</title>
        <authorList>
            <person name="Lee B.M."/>
            <person name="Park Y.J."/>
            <person name="Park D.S."/>
            <person name="Kang H.W."/>
            <person name="Kim J.G."/>
            <person name="Song E.S."/>
            <person name="Park I.C."/>
            <person name="Yoon U.H."/>
            <person name="Hahn J.H."/>
            <person name="Koo B.S."/>
            <person name="Lee G.B."/>
            <person name="Kim H."/>
            <person name="Park H.S."/>
            <person name="Yoon K.O."/>
            <person name="Kim J.H."/>
            <person name="Jung C.H."/>
            <person name="Koh N.H."/>
            <person name="Seo J.S."/>
            <person name="Go S.J."/>
        </authorList>
    </citation>
    <scope>NUCLEOTIDE SEQUENCE [LARGE SCALE GENOMIC DNA]</scope>
    <source>
        <strain evidence="2">KACC10331 / KXO85</strain>
    </source>
</reference>
<sequence length="35" mass="3922">MREWIAGGASERCALAAIGMSASALRYRPREDRIR</sequence>
<dbReference type="HOGENOM" id="CLU_3368104_0_0_6"/>
<dbReference type="KEGG" id="xoo:XOO0362"/>
<evidence type="ECO:0000313" key="2">
    <source>
        <dbReference type="Proteomes" id="UP000006735"/>
    </source>
</evidence>
<proteinExistence type="predicted"/>
<gene>
    <name evidence="1" type="ordered locus">XOO0362</name>
</gene>
<dbReference type="Proteomes" id="UP000006735">
    <property type="component" value="Chromosome"/>
</dbReference>
<protein>
    <submittedName>
        <fullName evidence="1">IS1404 transposase</fullName>
    </submittedName>
</protein>
<name>Q5H604_XANOR</name>
<dbReference type="AlphaFoldDB" id="Q5H604"/>
<keyword evidence="2" id="KW-1185">Reference proteome</keyword>